<name>A0ACD3ZJA1_FUSSC</name>
<gene>
    <name evidence="1" type="ORF">LCI18_012215</name>
</gene>
<reference evidence="1" key="1">
    <citation type="submission" date="2021-11" db="EMBL/GenBank/DDBJ databases">
        <title>Fusarium solani-melongenae Genome sequencing and assembly.</title>
        <authorList>
            <person name="Xie S."/>
            <person name="Huang L."/>
            <person name="Zhang X."/>
        </authorList>
    </citation>
    <scope>NUCLEOTIDE SEQUENCE</scope>
    <source>
        <strain evidence="1">CRI 24-3</strain>
    </source>
</reference>
<keyword evidence="2" id="KW-1185">Reference proteome</keyword>
<dbReference type="Proteomes" id="UP000830768">
    <property type="component" value="Chromosome 10"/>
</dbReference>
<evidence type="ECO:0000313" key="1">
    <source>
        <dbReference type="EMBL" id="UPL01281.1"/>
    </source>
</evidence>
<organism evidence="1 2">
    <name type="scientific">Fusarium solani subsp. cucurbitae</name>
    <name type="common">Neocosmosporum cucurbitae</name>
    <dbReference type="NCBI Taxonomy" id="2747967"/>
    <lineage>
        <taxon>Eukaryota</taxon>
        <taxon>Fungi</taxon>
        <taxon>Dikarya</taxon>
        <taxon>Ascomycota</taxon>
        <taxon>Pezizomycotina</taxon>
        <taxon>Sordariomycetes</taxon>
        <taxon>Hypocreomycetidae</taxon>
        <taxon>Hypocreales</taxon>
        <taxon>Nectriaceae</taxon>
        <taxon>Fusarium</taxon>
        <taxon>Fusarium solani species complex</taxon>
    </lineage>
</organism>
<dbReference type="EMBL" id="CP090038">
    <property type="protein sequence ID" value="UPL01281.1"/>
    <property type="molecule type" value="Genomic_DNA"/>
</dbReference>
<protein>
    <submittedName>
        <fullName evidence="1">Uncharacterized protein</fullName>
    </submittedName>
</protein>
<proteinExistence type="predicted"/>
<evidence type="ECO:0000313" key="2">
    <source>
        <dbReference type="Proteomes" id="UP000830768"/>
    </source>
</evidence>
<sequence length="429" mass="46504">MLPYFKANETFIPSATQKSFQEENLGLHGTDGPIKVSHPSTSGKPRDYPLRQDMARFHQALGAKLIPENNAGSVIGYTEAAQSNYDGQRQFAAKAYLFGPNVTVWTESEVHHFDTEGQRASRVTGIRYLGGESGRKAQEFRVSANVEIILSAGALFSPKLLMLSGVGLKEELDKHGIPVKANLPVGKNLSDHPCVSSKWAVNRKDASIGVGPMVTESCDWTAGPPMDWIAFHRAKDSTLETASQHLTADEKKYYLSEGKAHWECFTMYGPFDTSERPIKIDPPVGKSIVSVFSILVSPLSRGSVKLNSSDPADPPEILYDAVRSTTTAMKSIEGLDAVEYSVDKALRDDLSNVAVAARVKQGGSTVFHYSGTCAMGTVVDAECRVKGIESLRVVDASVFPMPLGAHYQAATYALAEQVADMMIGNVRNG</sequence>
<accession>A0ACD3ZJA1</accession>